<evidence type="ECO:0000313" key="2">
    <source>
        <dbReference type="EMBL" id="MEN3748104.1"/>
    </source>
</evidence>
<proteinExistence type="predicted"/>
<dbReference type="RefSeq" id="WP_346247117.1">
    <property type="nucleotide sequence ID" value="NZ_JBDIZK010000007.1"/>
</dbReference>
<dbReference type="Pfam" id="PF13439">
    <property type="entry name" value="Glyco_transf_4"/>
    <property type="match status" value="1"/>
</dbReference>
<feature type="domain" description="Glycosyltransferase subfamily 4-like N-terminal" evidence="1">
    <location>
        <begin position="33"/>
        <end position="174"/>
    </location>
</feature>
<protein>
    <submittedName>
        <fullName evidence="2">Glycosyltransferase</fullName>
        <ecNumber evidence="2">2.4.-.-</ecNumber>
    </submittedName>
</protein>
<gene>
    <name evidence="2" type="ORF">TPR58_13085</name>
</gene>
<dbReference type="Proteomes" id="UP001427805">
    <property type="component" value="Unassembled WGS sequence"/>
</dbReference>
<comment type="caution">
    <text evidence="2">The sequence shown here is derived from an EMBL/GenBank/DDBJ whole genome shotgun (WGS) entry which is preliminary data.</text>
</comment>
<keyword evidence="2" id="KW-0808">Transferase</keyword>
<keyword evidence="2" id="KW-0328">Glycosyltransferase</keyword>
<keyword evidence="3" id="KW-1185">Reference proteome</keyword>
<dbReference type="EC" id="2.4.-.-" evidence="2"/>
<evidence type="ECO:0000313" key="3">
    <source>
        <dbReference type="Proteomes" id="UP001427805"/>
    </source>
</evidence>
<name>A0ABV0B952_9SPHN</name>
<evidence type="ECO:0000259" key="1">
    <source>
        <dbReference type="Pfam" id="PF13439"/>
    </source>
</evidence>
<organism evidence="2 3">
    <name type="scientific">Sphingomonas rustica</name>
    <dbReference type="NCBI Taxonomy" id="3103142"/>
    <lineage>
        <taxon>Bacteria</taxon>
        <taxon>Pseudomonadati</taxon>
        <taxon>Pseudomonadota</taxon>
        <taxon>Alphaproteobacteria</taxon>
        <taxon>Sphingomonadales</taxon>
        <taxon>Sphingomonadaceae</taxon>
        <taxon>Sphingomonas</taxon>
    </lineage>
</organism>
<dbReference type="GO" id="GO:0016757">
    <property type="term" value="F:glycosyltransferase activity"/>
    <property type="evidence" value="ECO:0007669"/>
    <property type="project" value="UniProtKB-KW"/>
</dbReference>
<accession>A0ABV0B952</accession>
<dbReference type="SUPFAM" id="SSF53756">
    <property type="entry name" value="UDP-Glycosyltransferase/glycogen phosphorylase"/>
    <property type="match status" value="1"/>
</dbReference>
<dbReference type="Gene3D" id="3.40.50.2000">
    <property type="entry name" value="Glycogen Phosphorylase B"/>
    <property type="match status" value="2"/>
</dbReference>
<dbReference type="PANTHER" id="PTHR12526">
    <property type="entry name" value="GLYCOSYLTRANSFERASE"/>
    <property type="match status" value="1"/>
</dbReference>
<reference evidence="2 3" key="1">
    <citation type="submission" date="2024-05" db="EMBL/GenBank/DDBJ databases">
        <title>Sphingomonas sp. HF-S3 16S ribosomal RNA gene Genome sequencing and assembly.</title>
        <authorList>
            <person name="Lee H."/>
        </authorList>
    </citation>
    <scope>NUCLEOTIDE SEQUENCE [LARGE SCALE GENOMIC DNA]</scope>
    <source>
        <strain evidence="2 3">HF-S3</strain>
    </source>
</reference>
<sequence length="362" mass="39891">MRILHIAQIVKGGTAAHLCEVMPWQIERWGADNVTLLAAADQLDHLRALPRDRIRTFPSARRSPGQLIAMTRAARRLIRQQRPDIVHLHGTFAGAMIRLSYLFKRRGRPIIVYCSHGWSFNMQVRPSARFAYTAVERLLAPVAASIPCISHYEVRTAVERGLPQDKLVLIYNGVADIATGQQEAPVPRGEHVNLLFMARPGPQKGFDTLVDAMRLVEDRPLVLHAVGPDVDPDTLGPNIVQHGWQPRSRIPDFIAACDAVVVPSRWEGFGLVVIEAMRQARAVLASTADALPELVEDGKTGHLFAPDDAPALARLLSGLEPGALAEFGRAGRDKFLERFTSDRMNLALAALYSDLVSRRGGV</sequence>
<dbReference type="InterPro" id="IPR028098">
    <property type="entry name" value="Glyco_trans_4-like_N"/>
</dbReference>
<dbReference type="Pfam" id="PF13692">
    <property type="entry name" value="Glyco_trans_1_4"/>
    <property type="match status" value="1"/>
</dbReference>
<dbReference type="EMBL" id="JBDIZK010000007">
    <property type="protein sequence ID" value="MEN3748104.1"/>
    <property type="molecule type" value="Genomic_DNA"/>
</dbReference>